<dbReference type="Proteomes" id="UP000245391">
    <property type="component" value="Unassembled WGS sequence"/>
</dbReference>
<dbReference type="AlphaFoldDB" id="A0A317F1R7"/>
<dbReference type="RefSeq" id="WP_109929650.1">
    <property type="nucleotide sequence ID" value="NZ_QGNY01000003.1"/>
</dbReference>
<dbReference type="Pfam" id="PF00326">
    <property type="entry name" value="Peptidase_S9"/>
    <property type="match status" value="1"/>
</dbReference>
<keyword evidence="4" id="KW-1185">Reference proteome</keyword>
<keyword evidence="1" id="KW-0378">Hydrolase</keyword>
<gene>
    <name evidence="3" type="ORF">DF947_10565</name>
</gene>
<dbReference type="PANTHER" id="PTHR42776:SF27">
    <property type="entry name" value="DIPEPTIDYL PEPTIDASE FAMILY MEMBER 6"/>
    <property type="match status" value="1"/>
</dbReference>
<protein>
    <recommendedName>
        <fullName evidence="2">Peptidase S9 prolyl oligopeptidase catalytic domain-containing protein</fullName>
    </recommendedName>
</protein>
<dbReference type="OrthoDB" id="9812921at2"/>
<reference evidence="4" key="1">
    <citation type="submission" date="2018-05" db="EMBL/GenBank/DDBJ databases">
        <title>Pedobacter paludis sp. nov., isolated from wetland soil.</title>
        <authorList>
            <person name="Zhang Y."/>
        </authorList>
    </citation>
    <scope>NUCLEOTIDE SEQUENCE [LARGE SCALE GENOMIC DNA]</scope>
    <source>
        <strain evidence="4">R-8</strain>
    </source>
</reference>
<dbReference type="Gene3D" id="3.40.50.1820">
    <property type="entry name" value="alpha/beta hydrolase"/>
    <property type="match status" value="1"/>
</dbReference>
<sequence length="848" mass="97208">MNIYKLTQTFLTACVLSIGISHSQNIPLDFNALDTWPRVSEGRISTQGNYFSYDISRANRPLETVLKSMDGKWVKHLTNVYEKNFSYKPNEFWYRSGDTLFTQHLGTAEVSHTVQLKDYKQFSSKGRFYEVLYLKNGSLTVADLSAKRQLTLRDVSEFRIDSDNDFIVVQSSINTGVNLNIINLSRFDSEQITVPQTTTDIIFDKSYLKVAYLDDEERIISIDLKSKSRYVSRPIPDIESLKSFASQDIILYTLKNPSESHDKENDIVDVWDYKAPLLKSAQLAGVSYLKNKSIGVYNTDHDSYFIANSDTEAFESLGSTGYAFISKVAGIYSERYWNDSAYVRSTLLNLRTMEKKIVDLNYVRISPNGKFIVGYNEKLQDFIQVDLNTMVSLPLTLNLAISSNREHNYPGDSLKRFVTFGGFTKSGDIIIYDDYDIWLLDKDHKRPARNLTDFKGRDNHTIFRFVELRALKPDVTSETALLTGFSFNDNKNNFYSLSGRGLKKLSNDGFFYGLDNMGEFPGTQMVKASGKDLWLVKRESSTQQPNYAFTNNFKDFMPVSDMNPAIRYNWPRVQLFSYPTRRQKTAKGLIYFPQGFDKQKKYPVIFQFYEVRSYKQNLFLFPDYAHDEINIPWMVNQDYVVFVPDIEVEAGRPGESIMDCIMGGYDFIKSQQWADTLRVGLNGHSYGANEVLHIITQTNKFAAAVAVSGLSDLVAAIGNVTQGDGMPYHREWAERGQGRIGATLWDNPEIYLKNSPVLQSYRVTTPLLLVNNKKDDIIDFSQGVEMFTALRRQRKKVWLLQYRLGAHSIYHHESEVDFTKKLDDFYNFFLKKGNLKRWMGGDGASGGN</sequence>
<feature type="domain" description="Peptidase S9 prolyl oligopeptidase catalytic" evidence="2">
    <location>
        <begin position="653"/>
        <end position="830"/>
    </location>
</feature>
<dbReference type="PANTHER" id="PTHR42776">
    <property type="entry name" value="SERINE PEPTIDASE S9 FAMILY MEMBER"/>
    <property type="match status" value="1"/>
</dbReference>
<dbReference type="SUPFAM" id="SSF53474">
    <property type="entry name" value="alpha/beta-Hydrolases"/>
    <property type="match status" value="1"/>
</dbReference>
<evidence type="ECO:0000256" key="1">
    <source>
        <dbReference type="ARBA" id="ARBA00022801"/>
    </source>
</evidence>
<dbReference type="InterPro" id="IPR029058">
    <property type="entry name" value="AB_hydrolase_fold"/>
</dbReference>
<dbReference type="GO" id="GO:0004252">
    <property type="term" value="F:serine-type endopeptidase activity"/>
    <property type="evidence" value="ECO:0007669"/>
    <property type="project" value="TreeGrafter"/>
</dbReference>
<organism evidence="3 4">
    <name type="scientific">Pedobacter paludis</name>
    <dbReference type="NCBI Taxonomy" id="2203212"/>
    <lineage>
        <taxon>Bacteria</taxon>
        <taxon>Pseudomonadati</taxon>
        <taxon>Bacteroidota</taxon>
        <taxon>Sphingobacteriia</taxon>
        <taxon>Sphingobacteriales</taxon>
        <taxon>Sphingobacteriaceae</taxon>
        <taxon>Pedobacter</taxon>
    </lineage>
</organism>
<evidence type="ECO:0000313" key="3">
    <source>
        <dbReference type="EMBL" id="PWS32203.1"/>
    </source>
</evidence>
<evidence type="ECO:0000259" key="2">
    <source>
        <dbReference type="Pfam" id="PF00326"/>
    </source>
</evidence>
<accession>A0A317F1R7</accession>
<comment type="caution">
    <text evidence="3">The sequence shown here is derived from an EMBL/GenBank/DDBJ whole genome shotgun (WGS) entry which is preliminary data.</text>
</comment>
<name>A0A317F1R7_9SPHI</name>
<dbReference type="GO" id="GO:0006508">
    <property type="term" value="P:proteolysis"/>
    <property type="evidence" value="ECO:0007669"/>
    <property type="project" value="InterPro"/>
</dbReference>
<dbReference type="InterPro" id="IPR001375">
    <property type="entry name" value="Peptidase_S9_cat"/>
</dbReference>
<dbReference type="EMBL" id="QGNY01000003">
    <property type="protein sequence ID" value="PWS32203.1"/>
    <property type="molecule type" value="Genomic_DNA"/>
</dbReference>
<proteinExistence type="predicted"/>
<evidence type="ECO:0000313" key="4">
    <source>
        <dbReference type="Proteomes" id="UP000245391"/>
    </source>
</evidence>